<dbReference type="RefSeq" id="XP_062700011.1">
    <property type="nucleotide sequence ID" value="XM_062844027.1"/>
</dbReference>
<name>A0ABM1Y4X9_AEDAL</name>
<reference evidence="2" key="1">
    <citation type="journal article" date="2015" name="Proc. Natl. Acad. Sci. U.S.A.">
        <title>Genome sequence of the Asian Tiger mosquito, Aedes albopictus, reveals insights into its biology, genetics, and evolution.</title>
        <authorList>
            <person name="Chen X.G."/>
            <person name="Jiang X."/>
            <person name="Gu J."/>
            <person name="Xu M."/>
            <person name="Wu Y."/>
            <person name="Deng Y."/>
            <person name="Zhang C."/>
            <person name="Bonizzoni M."/>
            <person name="Dermauw W."/>
            <person name="Vontas J."/>
            <person name="Armbruster P."/>
            <person name="Huang X."/>
            <person name="Yang Y."/>
            <person name="Zhang H."/>
            <person name="He W."/>
            <person name="Peng H."/>
            <person name="Liu Y."/>
            <person name="Wu K."/>
            <person name="Chen J."/>
            <person name="Lirakis M."/>
            <person name="Topalis P."/>
            <person name="Van Leeuwen T."/>
            <person name="Hall A.B."/>
            <person name="Jiang X."/>
            <person name="Thorpe C."/>
            <person name="Mueller R.L."/>
            <person name="Sun C."/>
            <person name="Waterhouse R.M."/>
            <person name="Yan G."/>
            <person name="Tu Z.J."/>
            <person name="Fang X."/>
            <person name="James A.A."/>
        </authorList>
    </citation>
    <scope>NUCLEOTIDE SEQUENCE [LARGE SCALE GENOMIC DNA]</scope>
    <source>
        <strain evidence="2">Foshan</strain>
    </source>
</reference>
<dbReference type="PANTHER" id="PTHR21174:SF0">
    <property type="entry name" value="HD PHOSPHOHYDROLASE FAMILY PROTEIN-RELATED"/>
    <property type="match status" value="1"/>
</dbReference>
<accession>A0ABM1Y4X9</accession>
<evidence type="ECO:0000313" key="2">
    <source>
        <dbReference type="Proteomes" id="UP000069940"/>
    </source>
</evidence>
<evidence type="ECO:0000313" key="1">
    <source>
        <dbReference type="EnsemblMetazoa" id="AALFPA23_005756.P7394"/>
    </source>
</evidence>
<dbReference type="Proteomes" id="UP000069940">
    <property type="component" value="Unassembled WGS sequence"/>
</dbReference>
<sequence length="132" mass="15081">MEPIWQNITTALEIPPEVADKWLAKLKQQYTQPNRHYHNEKQMLRRKVEHLSGASVCLQLAVLFQYYDFDAGKDCVKENCAALKEFLVEAGIENKALENNVLRLLGDVSVESSDLPDDDVSYFQDLDLLILG</sequence>
<dbReference type="PANTHER" id="PTHR21174">
    <property type="match status" value="1"/>
</dbReference>
<dbReference type="EnsemblMetazoa" id="AALFPA23_005756.R7394">
    <property type="protein sequence ID" value="AALFPA23_005756.P7394"/>
    <property type="gene ID" value="AALFPA23_005756"/>
</dbReference>
<proteinExistence type="predicted"/>
<organism evidence="1 2">
    <name type="scientific">Aedes albopictus</name>
    <name type="common">Asian tiger mosquito</name>
    <name type="synonym">Stegomyia albopicta</name>
    <dbReference type="NCBI Taxonomy" id="7160"/>
    <lineage>
        <taxon>Eukaryota</taxon>
        <taxon>Metazoa</taxon>
        <taxon>Ecdysozoa</taxon>
        <taxon>Arthropoda</taxon>
        <taxon>Hexapoda</taxon>
        <taxon>Insecta</taxon>
        <taxon>Pterygota</taxon>
        <taxon>Neoptera</taxon>
        <taxon>Endopterygota</taxon>
        <taxon>Diptera</taxon>
        <taxon>Nematocera</taxon>
        <taxon>Culicoidea</taxon>
        <taxon>Culicidae</taxon>
        <taxon>Culicinae</taxon>
        <taxon>Aedini</taxon>
        <taxon>Aedes</taxon>
        <taxon>Stegomyia</taxon>
    </lineage>
</organism>
<dbReference type="InterPro" id="IPR009218">
    <property type="entry name" value="HD_phosphohydro"/>
</dbReference>
<reference evidence="1" key="2">
    <citation type="submission" date="2025-05" db="UniProtKB">
        <authorList>
            <consortium name="EnsemblMetazoa"/>
        </authorList>
    </citation>
    <scope>IDENTIFICATION</scope>
    <source>
        <strain evidence="1">Foshan</strain>
    </source>
</reference>
<dbReference type="GeneID" id="115268986"/>
<protein>
    <submittedName>
        <fullName evidence="1">Uncharacterized protein</fullName>
    </submittedName>
</protein>
<keyword evidence="2" id="KW-1185">Reference proteome</keyword>